<evidence type="ECO:0000313" key="2">
    <source>
        <dbReference type="EMBL" id="MFB9200461.1"/>
    </source>
</evidence>
<comment type="caution">
    <text evidence="2">The sequence shown here is derived from an EMBL/GenBank/DDBJ whole genome shotgun (WGS) entry which is preliminary data.</text>
</comment>
<dbReference type="EMBL" id="JBHMEI010000002">
    <property type="protein sequence ID" value="MFB9200461.1"/>
    <property type="molecule type" value="Genomic_DNA"/>
</dbReference>
<keyword evidence="3" id="KW-1185">Reference proteome</keyword>
<protein>
    <submittedName>
        <fullName evidence="2">Aminoglycoside phosphotransferase family protein</fullName>
        <ecNumber evidence="2">2.7.1.-</ecNumber>
    </submittedName>
</protein>
<accession>A0ABV5I7N0</accession>
<keyword evidence="2" id="KW-0808">Transferase</keyword>
<gene>
    <name evidence="2" type="ORF">ACFFV7_04580</name>
</gene>
<dbReference type="Gene3D" id="1.20.58.840">
    <property type="match status" value="1"/>
</dbReference>
<feature type="domain" description="Aminoglycoside phosphotransferase" evidence="1">
    <location>
        <begin position="43"/>
        <end position="269"/>
    </location>
</feature>
<dbReference type="GO" id="GO:0016740">
    <property type="term" value="F:transferase activity"/>
    <property type="evidence" value="ECO:0007669"/>
    <property type="project" value="UniProtKB-KW"/>
</dbReference>
<dbReference type="Pfam" id="PF01636">
    <property type="entry name" value="APH"/>
    <property type="match status" value="1"/>
</dbReference>
<dbReference type="Proteomes" id="UP001589647">
    <property type="component" value="Unassembled WGS sequence"/>
</dbReference>
<dbReference type="Gene3D" id="1.10.510.10">
    <property type="entry name" value="Transferase(Phosphotransferase) domain 1"/>
    <property type="match status" value="1"/>
</dbReference>
<dbReference type="RefSeq" id="WP_229824518.1">
    <property type="nucleotide sequence ID" value="NZ_BMRC01000014.1"/>
</dbReference>
<dbReference type="EC" id="2.7.1.-" evidence="2"/>
<sequence>MRDRPTDLDESLLVTALEAWGVEAAGLTYAPVGFGDHHWTATGADGRRWFLTAADLARKPEGAFEELRRAMETAAALATGLGFVVAPVPDLAGGAFLRPLGPRYALSLFPFVEGVGGEFGDELTARDRAEVIDLLAELHTTPPPASVPARPLEPAGRAELERALAETGRPWAGGPYAEPARALVAGHAEALRARLREFDRGSRDLGRPVVTHGEPHPGNLLRHEGRRLLVDWDTVGLAVPERDLWLVARTPADLARYAAATGRTPDPAALGLYRLRWSLDDVAEFVAWFRSPHGSTRDAELSWTALTETLEHLADPAGGVASAQ</sequence>
<reference evidence="2 3" key="1">
    <citation type="submission" date="2024-09" db="EMBL/GenBank/DDBJ databases">
        <authorList>
            <person name="Sun Q."/>
            <person name="Mori K."/>
        </authorList>
    </citation>
    <scope>NUCLEOTIDE SEQUENCE [LARGE SCALE GENOMIC DNA]</scope>
    <source>
        <strain evidence="2 3">CCM 3426</strain>
    </source>
</reference>
<dbReference type="InterPro" id="IPR011009">
    <property type="entry name" value="Kinase-like_dom_sf"/>
</dbReference>
<organism evidence="2 3">
    <name type="scientific">Nonomuraea spiralis</name>
    <dbReference type="NCBI Taxonomy" id="46182"/>
    <lineage>
        <taxon>Bacteria</taxon>
        <taxon>Bacillati</taxon>
        <taxon>Actinomycetota</taxon>
        <taxon>Actinomycetes</taxon>
        <taxon>Streptosporangiales</taxon>
        <taxon>Streptosporangiaceae</taxon>
        <taxon>Nonomuraea</taxon>
    </lineage>
</organism>
<name>A0ABV5I7N0_9ACTN</name>
<evidence type="ECO:0000259" key="1">
    <source>
        <dbReference type="Pfam" id="PF01636"/>
    </source>
</evidence>
<evidence type="ECO:0000313" key="3">
    <source>
        <dbReference type="Proteomes" id="UP001589647"/>
    </source>
</evidence>
<proteinExistence type="predicted"/>
<dbReference type="InterPro" id="IPR002575">
    <property type="entry name" value="Aminoglycoside_PTrfase"/>
</dbReference>
<dbReference type="SUPFAM" id="SSF56112">
    <property type="entry name" value="Protein kinase-like (PK-like)"/>
    <property type="match status" value="1"/>
</dbReference>